<evidence type="ECO:0000256" key="1">
    <source>
        <dbReference type="ARBA" id="ARBA00022475"/>
    </source>
</evidence>
<dbReference type="EMBL" id="RKHQ01000002">
    <property type="protein sequence ID" value="ROR93842.1"/>
    <property type="molecule type" value="Genomic_DNA"/>
</dbReference>
<dbReference type="GO" id="GO:0051991">
    <property type="term" value="F:UDP-N-acetyl-D-glucosamine:N-acetylmuramoyl-L-alanyl-D-glutamyl-meso-2,6-diaminopimelyl-D-alanyl-D-alanine-diphosphoundecaprenol 4-beta-N-acetylglucosaminlytransferase activity"/>
    <property type="evidence" value="ECO:0007669"/>
    <property type="project" value="RHEA"/>
</dbReference>
<dbReference type="AlphaFoldDB" id="A0A3N2D242"/>
<keyword evidence="9 10" id="KW-0961">Cell wall biogenesis/degradation</keyword>
<dbReference type="GO" id="GO:0005975">
    <property type="term" value="P:carbohydrate metabolic process"/>
    <property type="evidence" value="ECO:0007669"/>
    <property type="project" value="InterPro"/>
</dbReference>
<comment type="similarity">
    <text evidence="10">Belongs to the glycosyltransferase 28 family. MurG subfamily.</text>
</comment>
<keyword evidence="8 10" id="KW-0131">Cell cycle</keyword>
<keyword evidence="5 10" id="KW-0133">Cell shape</keyword>
<keyword evidence="7 10" id="KW-0472">Membrane</keyword>
<dbReference type="GO" id="GO:0071555">
    <property type="term" value="P:cell wall organization"/>
    <property type="evidence" value="ECO:0007669"/>
    <property type="project" value="UniProtKB-KW"/>
</dbReference>
<dbReference type="Pfam" id="PF03033">
    <property type="entry name" value="Glyco_transf_28"/>
    <property type="match status" value="1"/>
</dbReference>
<dbReference type="CDD" id="cd03785">
    <property type="entry name" value="GT28_MurG"/>
    <property type="match status" value="1"/>
</dbReference>
<keyword evidence="3 10" id="KW-0328">Glycosyltransferase</keyword>
<comment type="catalytic activity">
    <reaction evidence="10">
        <text>di-trans,octa-cis-undecaprenyl diphospho-N-acetyl-alpha-D-muramoyl-L-alanyl-D-glutamyl-meso-2,6-diaminopimeloyl-D-alanyl-D-alanine + UDP-N-acetyl-alpha-D-glucosamine = di-trans,octa-cis-undecaprenyl diphospho-[N-acetyl-alpha-D-glucosaminyl-(1-&gt;4)]-N-acetyl-alpha-D-muramoyl-L-alanyl-D-glutamyl-meso-2,6-diaminopimeloyl-D-alanyl-D-alanine + UDP + H(+)</text>
        <dbReference type="Rhea" id="RHEA:31227"/>
        <dbReference type="ChEBI" id="CHEBI:15378"/>
        <dbReference type="ChEBI" id="CHEBI:57705"/>
        <dbReference type="ChEBI" id="CHEBI:58223"/>
        <dbReference type="ChEBI" id="CHEBI:61387"/>
        <dbReference type="ChEBI" id="CHEBI:61388"/>
        <dbReference type="EC" id="2.4.1.227"/>
    </reaction>
</comment>
<dbReference type="Pfam" id="PF04101">
    <property type="entry name" value="Glyco_tran_28_C"/>
    <property type="match status" value="1"/>
</dbReference>
<dbReference type="InterPro" id="IPR007235">
    <property type="entry name" value="Glyco_trans_28_C"/>
</dbReference>
<gene>
    <name evidence="10" type="primary">murG</name>
    <name evidence="13" type="ORF">EDD28_3270</name>
</gene>
<dbReference type="GO" id="GO:0051301">
    <property type="term" value="P:cell division"/>
    <property type="evidence" value="ECO:0007669"/>
    <property type="project" value="UniProtKB-KW"/>
</dbReference>
<name>A0A3N2D242_9MICO</name>
<evidence type="ECO:0000256" key="8">
    <source>
        <dbReference type="ARBA" id="ARBA00023306"/>
    </source>
</evidence>
<evidence type="ECO:0000313" key="13">
    <source>
        <dbReference type="EMBL" id="ROR93842.1"/>
    </source>
</evidence>
<dbReference type="SUPFAM" id="SSF53756">
    <property type="entry name" value="UDP-Glycosyltransferase/glycogen phosphorylase"/>
    <property type="match status" value="1"/>
</dbReference>
<comment type="caution">
    <text evidence="13">The sequence shown here is derived from an EMBL/GenBank/DDBJ whole genome shotgun (WGS) entry which is preliminary data.</text>
</comment>
<keyword evidence="4 10" id="KW-0808">Transferase</keyword>
<comment type="subcellular location">
    <subcellularLocation>
        <location evidence="10">Cell membrane</location>
        <topology evidence="10">Peripheral membrane protein</topology>
        <orientation evidence="10">Cytoplasmic side</orientation>
    </subcellularLocation>
</comment>
<proteinExistence type="inferred from homology"/>
<feature type="binding site" evidence="10">
    <location>
        <position position="135"/>
    </location>
    <ligand>
        <name>UDP-N-acetyl-alpha-D-glucosamine</name>
        <dbReference type="ChEBI" id="CHEBI:57705"/>
    </ligand>
</feature>
<dbReference type="UniPathway" id="UPA00219"/>
<evidence type="ECO:0000259" key="12">
    <source>
        <dbReference type="Pfam" id="PF04101"/>
    </source>
</evidence>
<dbReference type="NCBIfam" id="TIGR01133">
    <property type="entry name" value="murG"/>
    <property type="match status" value="1"/>
</dbReference>
<evidence type="ECO:0000256" key="2">
    <source>
        <dbReference type="ARBA" id="ARBA00022618"/>
    </source>
</evidence>
<comment type="pathway">
    <text evidence="10">Cell wall biogenesis; peptidoglycan biosynthesis.</text>
</comment>
<comment type="function">
    <text evidence="10">Cell wall formation. Catalyzes the transfer of a GlcNAc subunit on undecaprenyl-pyrophosphoryl-MurNAc-pentapeptide (lipid intermediate I) to form undecaprenyl-pyrophosphoryl-MurNAc-(pentapeptide)GlcNAc (lipid intermediate II).</text>
</comment>
<dbReference type="GO" id="GO:0050511">
    <property type="term" value="F:undecaprenyldiphospho-muramoylpentapeptide beta-N-acetylglucosaminyltransferase activity"/>
    <property type="evidence" value="ECO:0007669"/>
    <property type="project" value="UniProtKB-UniRule"/>
</dbReference>
<dbReference type="RefSeq" id="WP_123740733.1">
    <property type="nucleotide sequence ID" value="NZ_CALFQU010000008.1"/>
</dbReference>
<feature type="binding site" evidence="10">
    <location>
        <position position="176"/>
    </location>
    <ligand>
        <name>UDP-N-acetyl-alpha-D-glucosamine</name>
        <dbReference type="ChEBI" id="CHEBI:57705"/>
    </ligand>
</feature>
<dbReference type="InterPro" id="IPR006009">
    <property type="entry name" value="GlcNAc_MurG"/>
</dbReference>
<feature type="domain" description="Glycosyl transferase family 28 C-terminal" evidence="12">
    <location>
        <begin position="209"/>
        <end position="371"/>
    </location>
</feature>
<evidence type="ECO:0000256" key="6">
    <source>
        <dbReference type="ARBA" id="ARBA00022984"/>
    </source>
</evidence>
<evidence type="ECO:0000256" key="4">
    <source>
        <dbReference type="ARBA" id="ARBA00022679"/>
    </source>
</evidence>
<accession>A0A3N2D242</accession>
<dbReference type="HAMAP" id="MF_00033">
    <property type="entry name" value="MurG"/>
    <property type="match status" value="1"/>
</dbReference>
<dbReference type="EC" id="2.4.1.227" evidence="10"/>
<reference evidence="13 14" key="1">
    <citation type="submission" date="2018-11" db="EMBL/GenBank/DDBJ databases">
        <title>Sequencing the genomes of 1000 actinobacteria strains.</title>
        <authorList>
            <person name="Klenk H.-P."/>
        </authorList>
    </citation>
    <scope>NUCLEOTIDE SEQUENCE [LARGE SCALE GENOMIC DNA]</scope>
    <source>
        <strain evidence="13 14">DSM 13521</strain>
    </source>
</reference>
<dbReference type="GO" id="GO:0009252">
    <property type="term" value="P:peptidoglycan biosynthetic process"/>
    <property type="evidence" value="ECO:0007669"/>
    <property type="project" value="UniProtKB-UniRule"/>
</dbReference>
<dbReference type="GO" id="GO:0005886">
    <property type="term" value="C:plasma membrane"/>
    <property type="evidence" value="ECO:0007669"/>
    <property type="project" value="UniProtKB-SubCell"/>
</dbReference>
<keyword evidence="6 10" id="KW-0573">Peptidoglycan synthesis</keyword>
<evidence type="ECO:0000313" key="14">
    <source>
        <dbReference type="Proteomes" id="UP000275356"/>
    </source>
</evidence>
<evidence type="ECO:0000256" key="3">
    <source>
        <dbReference type="ARBA" id="ARBA00022676"/>
    </source>
</evidence>
<comment type="caution">
    <text evidence="10">Lacks conserved residue(s) required for the propagation of feature annotation.</text>
</comment>
<protein>
    <recommendedName>
        <fullName evidence="10">UDP-N-acetylglucosamine--N-acetylmuramyl-(pentapeptide) pyrophosphoryl-undecaprenol N-acetylglucosamine transferase</fullName>
        <ecNumber evidence="10">2.4.1.227</ecNumber>
    </recommendedName>
    <alternativeName>
        <fullName evidence="10">Undecaprenyl-PP-MurNAc-pentapeptide-UDPGlcNAc GlcNAc transferase</fullName>
    </alternativeName>
</protein>
<dbReference type="OrthoDB" id="9808936at2"/>
<keyword evidence="14" id="KW-1185">Reference proteome</keyword>
<dbReference type="PANTHER" id="PTHR21015">
    <property type="entry name" value="UDP-N-ACETYLGLUCOSAMINE--N-ACETYLMURAMYL-(PENTAPEPTIDE) PYROPHOSPHORYL-UNDECAPRENOL N-ACETYLGLUCOSAMINE TRANSFERASE 1"/>
    <property type="match status" value="1"/>
</dbReference>
<evidence type="ECO:0000256" key="7">
    <source>
        <dbReference type="ARBA" id="ARBA00023136"/>
    </source>
</evidence>
<evidence type="ECO:0000256" key="9">
    <source>
        <dbReference type="ARBA" id="ARBA00023316"/>
    </source>
</evidence>
<organism evidence="13 14">
    <name type="scientific">Salana multivorans</name>
    <dbReference type="NCBI Taxonomy" id="120377"/>
    <lineage>
        <taxon>Bacteria</taxon>
        <taxon>Bacillati</taxon>
        <taxon>Actinomycetota</taxon>
        <taxon>Actinomycetes</taxon>
        <taxon>Micrococcales</taxon>
        <taxon>Beutenbergiaceae</taxon>
        <taxon>Salana</taxon>
    </lineage>
</organism>
<dbReference type="Gene3D" id="3.40.50.2000">
    <property type="entry name" value="Glycogen Phosphorylase B"/>
    <property type="match status" value="2"/>
</dbReference>
<feature type="domain" description="Glycosyltransferase family 28 N-terminal" evidence="11">
    <location>
        <begin position="14"/>
        <end position="153"/>
    </location>
</feature>
<evidence type="ECO:0000259" key="11">
    <source>
        <dbReference type="Pfam" id="PF03033"/>
    </source>
</evidence>
<feature type="binding site" evidence="10">
    <location>
        <position position="216"/>
    </location>
    <ligand>
        <name>UDP-N-acetyl-alpha-D-glucosamine</name>
        <dbReference type="ChEBI" id="CHEBI:57705"/>
    </ligand>
</feature>
<keyword evidence="2 10" id="KW-0132">Cell division</keyword>
<dbReference type="Proteomes" id="UP000275356">
    <property type="component" value="Unassembled WGS sequence"/>
</dbReference>
<dbReference type="PANTHER" id="PTHR21015:SF22">
    <property type="entry name" value="GLYCOSYLTRANSFERASE"/>
    <property type="match status" value="1"/>
</dbReference>
<evidence type="ECO:0000256" key="5">
    <source>
        <dbReference type="ARBA" id="ARBA00022960"/>
    </source>
</evidence>
<dbReference type="GO" id="GO:0008360">
    <property type="term" value="P:regulation of cell shape"/>
    <property type="evidence" value="ECO:0007669"/>
    <property type="project" value="UniProtKB-KW"/>
</dbReference>
<sequence>MTTAPGPAAPRLRVLLAGGGTAGHVNPLLALADELTARPGGADVLVLGTAEGLESRLVPQRGYELAVIPRVPFPRRPNAAALRFPRDYRRATALARRELARLDADVVVGFGGYVSPPAYRAARSAGVPVVIHEQNVRPGLANRQGARRAAAVALTFAETALAARRGVTVHTGLPLRPDIAELASLDAAGRAARRVEAATRLGLDPDRPVLLVTGGSLGAQRINEAMADAASDLTAAGVQVLHSAGRGKAAGVADAAAAAGPGYHLVEYLDDMASAYAVADLVLGRSGAGTVCEQAALGLPGVYVPLAFGNGEQRLNVAGLEAAGGARVVADADLTGDRVRDVVLPLLLDPAGLAAMASSARGVGVVDGASRLADLVTRVAGRTA</sequence>
<keyword evidence="1 10" id="KW-1003">Cell membrane</keyword>
<dbReference type="InterPro" id="IPR004276">
    <property type="entry name" value="GlycoTrans_28_N"/>
</dbReference>
<feature type="binding site" evidence="10">
    <location>
        <begin position="21"/>
        <end position="23"/>
    </location>
    <ligand>
        <name>UDP-N-acetyl-alpha-D-glucosamine</name>
        <dbReference type="ChEBI" id="CHEBI:57705"/>
    </ligand>
</feature>
<feature type="binding site" evidence="10">
    <location>
        <position position="313"/>
    </location>
    <ligand>
        <name>UDP-N-acetyl-alpha-D-glucosamine</name>
        <dbReference type="ChEBI" id="CHEBI:57705"/>
    </ligand>
</feature>
<evidence type="ECO:0000256" key="10">
    <source>
        <dbReference type="HAMAP-Rule" id="MF_00033"/>
    </source>
</evidence>